<evidence type="ECO:0000256" key="4">
    <source>
        <dbReference type="ARBA" id="ARBA00022989"/>
    </source>
</evidence>
<dbReference type="OMA" id="LLGIRYM"/>
<dbReference type="InterPro" id="IPR007603">
    <property type="entry name" value="Choline_transptr-like"/>
</dbReference>
<feature type="transmembrane region" description="Helical" evidence="6">
    <location>
        <begin position="528"/>
        <end position="547"/>
    </location>
</feature>
<organism evidence="7">
    <name type="scientific">Culicoides sonorensis</name>
    <name type="common">Biting midge</name>
    <dbReference type="NCBI Taxonomy" id="179676"/>
    <lineage>
        <taxon>Eukaryota</taxon>
        <taxon>Metazoa</taxon>
        <taxon>Ecdysozoa</taxon>
        <taxon>Arthropoda</taxon>
        <taxon>Hexapoda</taxon>
        <taxon>Insecta</taxon>
        <taxon>Pterygota</taxon>
        <taxon>Neoptera</taxon>
        <taxon>Endopterygota</taxon>
        <taxon>Diptera</taxon>
        <taxon>Nematocera</taxon>
        <taxon>Chironomoidea</taxon>
        <taxon>Ceratopogonidae</taxon>
        <taxon>Ceratopogoninae</taxon>
        <taxon>Culicoides</taxon>
        <taxon>Monoculicoides</taxon>
    </lineage>
</organism>
<reference evidence="7" key="1">
    <citation type="submission" date="2018-07" db="EMBL/GenBank/DDBJ databases">
        <authorList>
            <person name="Quirk P.G."/>
            <person name="Krulwich T.A."/>
        </authorList>
    </citation>
    <scope>NUCLEOTIDE SEQUENCE</scope>
</reference>
<keyword evidence="3 6" id="KW-0812">Transmembrane</keyword>
<evidence type="ECO:0000313" key="7">
    <source>
        <dbReference type="EMBL" id="SSX28600.1"/>
    </source>
</evidence>
<dbReference type="PANTHER" id="PTHR12385:SF12">
    <property type="entry name" value="CHOLINE TRANSPORTER-LIKE PROTEIN"/>
    <property type="match status" value="1"/>
</dbReference>
<protein>
    <recommendedName>
        <fullName evidence="6">Choline transporter-like protein</fullName>
    </recommendedName>
</protein>
<dbReference type="Pfam" id="PF04515">
    <property type="entry name" value="Choline_transpo"/>
    <property type="match status" value="1"/>
</dbReference>
<dbReference type="VEuPathDB" id="VectorBase:CSON000274"/>
<accession>A0A336MF94</accession>
<comment type="function">
    <text evidence="6">Choline transporter.</text>
</comment>
<evidence type="ECO:0000256" key="2">
    <source>
        <dbReference type="ARBA" id="ARBA00007168"/>
    </source>
</evidence>
<evidence type="ECO:0000256" key="1">
    <source>
        <dbReference type="ARBA" id="ARBA00004141"/>
    </source>
</evidence>
<feature type="transmembrane region" description="Helical" evidence="6">
    <location>
        <begin position="339"/>
        <end position="360"/>
    </location>
</feature>
<proteinExistence type="inferred from homology"/>
<feature type="transmembrane region" description="Helical" evidence="6">
    <location>
        <begin position="567"/>
        <end position="587"/>
    </location>
</feature>
<feature type="transmembrane region" description="Helical" evidence="6">
    <location>
        <begin position="416"/>
        <end position="446"/>
    </location>
</feature>
<evidence type="ECO:0000256" key="3">
    <source>
        <dbReference type="ARBA" id="ARBA00022692"/>
    </source>
</evidence>
<comment type="similarity">
    <text evidence="2 6">Belongs to the CTL (choline transporter-like) family.</text>
</comment>
<name>A0A336MF94_CULSO</name>
<keyword evidence="5 6" id="KW-0472">Membrane</keyword>
<feature type="transmembrane region" description="Helical" evidence="6">
    <location>
        <begin position="596"/>
        <end position="618"/>
    </location>
</feature>
<dbReference type="GO" id="GO:0005886">
    <property type="term" value="C:plasma membrane"/>
    <property type="evidence" value="ECO:0007669"/>
    <property type="project" value="UniProtKB-SubCell"/>
</dbReference>
<feature type="transmembrane region" description="Helical" evidence="6">
    <location>
        <begin position="239"/>
        <end position="260"/>
    </location>
</feature>
<feature type="transmembrane region" description="Helical" evidence="6">
    <location>
        <begin position="288"/>
        <end position="310"/>
    </location>
</feature>
<gene>
    <name evidence="7" type="primary">CSON000274</name>
</gene>
<feature type="transmembrane region" description="Helical" evidence="6">
    <location>
        <begin position="212"/>
        <end position="233"/>
    </location>
</feature>
<dbReference type="EMBL" id="UFQT01001037">
    <property type="protein sequence ID" value="SSX28600.1"/>
    <property type="molecule type" value="Genomic_DNA"/>
</dbReference>
<comment type="subcellular location">
    <subcellularLocation>
        <location evidence="6">Cell membrane</location>
        <topology evidence="6">Multi-pass membrane protein</topology>
    </subcellularLocation>
    <subcellularLocation>
        <location evidence="1">Membrane</location>
        <topology evidence="1">Multi-pass membrane protein</topology>
    </subcellularLocation>
</comment>
<evidence type="ECO:0000256" key="5">
    <source>
        <dbReference type="ARBA" id="ARBA00023136"/>
    </source>
</evidence>
<feature type="transmembrane region" description="Helical" evidence="6">
    <location>
        <begin position="472"/>
        <end position="491"/>
    </location>
</feature>
<dbReference type="GO" id="GO:0022857">
    <property type="term" value="F:transmembrane transporter activity"/>
    <property type="evidence" value="ECO:0007669"/>
    <property type="project" value="UniProtKB-UniRule"/>
</dbReference>
<keyword evidence="4 6" id="KW-1133">Transmembrane helix</keyword>
<evidence type="ECO:0000256" key="6">
    <source>
        <dbReference type="RuleBase" id="RU368066"/>
    </source>
</evidence>
<dbReference type="PANTHER" id="PTHR12385">
    <property type="entry name" value="CHOLINE TRANSPORTER-LIKE (SLC FAMILY 44)"/>
    <property type="match status" value="1"/>
</dbReference>
<feature type="transmembrane region" description="Helical" evidence="6">
    <location>
        <begin position="25"/>
        <end position="47"/>
    </location>
</feature>
<dbReference type="AlphaFoldDB" id="A0A336MF94"/>
<sequence length="702" mass="78646">MGGCFSSDSENKKVPLQVKGCTDTFWLVVFILFALGMAVIAVFSFVYGNPLRLINGYDSFGNTCGVKNNIKYNNFPLSGRDTSEEKYLFFLDAGELTQSLKICVKRCPKQTLNTTQDLYDYYKSHIHKGVEYSGHRYCRYDFNYELLASSSRNTYTSSLGPCAVLPVYKGRSILNRCVPTESAGIAKVQQFYQLLNNLDLVKQILQDFYKSWHYILGISSSAVIFSVILICLMHCLTQIVSWIICIFVAIASIVITVVLWKAYFDVKSTVDALKDANYLETILKNETAIFVLAIVATVVMITILILVFIIKDKIKGLAALFEEAGKCMLQLPGLVCPPFWAFICLLLYIAFWMTVVICLASANYPFQKPIVPLEEAKTSTFSNMTDLVPQNQTADDYRSLFKVEYVESRVLKYMTIYYLVALIWVSEFIFACSQMAIAGAVAYWYFKIPTDSPVSKASCKLVKFHLGSVAKGSLLITLFKIPRLILTYLYAKMKAKKGESGCAECGLKCCICCFYLLEKFIRYLNHNAYTVIAIESLNFCPAAGVAWNSMASNALQVATINGIGDFILFLGKLAVAAVCGIIAILVLKNQEEIQQYIIVAVFISLVAFFIAHIILSLYEMVVDTLFLCVCEDKNINGLSGRWKESNLAHLLGEEPARNGESADQVEAPMQQVEMAPITSQPFHHVDETPAQKLPFHHYPTDE</sequence>